<organism evidence="1 2">
    <name type="scientific">Cynara cardunculus var. scolymus</name>
    <name type="common">Globe artichoke</name>
    <name type="synonym">Cynara scolymus</name>
    <dbReference type="NCBI Taxonomy" id="59895"/>
    <lineage>
        <taxon>Eukaryota</taxon>
        <taxon>Viridiplantae</taxon>
        <taxon>Streptophyta</taxon>
        <taxon>Embryophyta</taxon>
        <taxon>Tracheophyta</taxon>
        <taxon>Spermatophyta</taxon>
        <taxon>Magnoliopsida</taxon>
        <taxon>eudicotyledons</taxon>
        <taxon>Gunneridae</taxon>
        <taxon>Pentapetalae</taxon>
        <taxon>asterids</taxon>
        <taxon>campanulids</taxon>
        <taxon>Asterales</taxon>
        <taxon>Asteraceae</taxon>
        <taxon>Carduoideae</taxon>
        <taxon>Cardueae</taxon>
        <taxon>Carduinae</taxon>
        <taxon>Cynara</taxon>
    </lineage>
</organism>
<dbReference type="OMA" id="AMPKEYH"/>
<dbReference type="SUPFAM" id="SSF51197">
    <property type="entry name" value="Clavaminate synthase-like"/>
    <property type="match status" value="1"/>
</dbReference>
<evidence type="ECO:0000313" key="2">
    <source>
        <dbReference type="Proteomes" id="UP000243975"/>
    </source>
</evidence>
<protein>
    <submittedName>
        <fullName evidence="1">Uncharacterized protein</fullName>
    </submittedName>
</protein>
<dbReference type="Proteomes" id="UP000243975">
    <property type="component" value="Unassembled WGS sequence"/>
</dbReference>
<accession>A0A124SEN7</accession>
<gene>
    <name evidence="1" type="ORF">Ccrd_021116</name>
</gene>
<dbReference type="Gramene" id="KVI00647">
    <property type="protein sequence ID" value="KVI00647"/>
    <property type="gene ID" value="Ccrd_021116"/>
</dbReference>
<name>A0A124SEN7_CYNCS</name>
<dbReference type="EMBL" id="LEKV01003364">
    <property type="protein sequence ID" value="KVI00647.1"/>
    <property type="molecule type" value="Genomic_DNA"/>
</dbReference>
<keyword evidence="2" id="KW-1185">Reference proteome</keyword>
<sequence>MDIPVIDLTPYVDGVSGEFCLDGVLNPELEKTGVLLVKDPRCSAEDDDRFISMMEKYFEMPDEFKRLQARPHLHYQ</sequence>
<proteinExistence type="predicted"/>
<evidence type="ECO:0000313" key="1">
    <source>
        <dbReference type="EMBL" id="KVI00647.1"/>
    </source>
</evidence>
<reference evidence="1 2" key="1">
    <citation type="journal article" date="2016" name="Sci. Rep.">
        <title>The genome sequence of the outbreeding globe artichoke constructed de novo incorporating a phase-aware low-pass sequencing strategy of F1 progeny.</title>
        <authorList>
            <person name="Scaglione D."/>
            <person name="Reyes-Chin-Wo S."/>
            <person name="Acquadro A."/>
            <person name="Froenicke L."/>
            <person name="Portis E."/>
            <person name="Beitel C."/>
            <person name="Tirone M."/>
            <person name="Mauro R."/>
            <person name="Lo Monaco A."/>
            <person name="Mauromicale G."/>
            <person name="Faccioli P."/>
            <person name="Cattivelli L."/>
            <person name="Rieseberg L."/>
            <person name="Michelmore R."/>
            <person name="Lanteri S."/>
        </authorList>
    </citation>
    <scope>NUCLEOTIDE SEQUENCE [LARGE SCALE GENOMIC DNA]</scope>
    <source>
        <strain evidence="1">2C</strain>
    </source>
</reference>
<dbReference type="AlphaFoldDB" id="A0A124SEN7"/>
<feature type="non-terminal residue" evidence="1">
    <location>
        <position position="76"/>
    </location>
</feature>
<comment type="caution">
    <text evidence="1">The sequence shown here is derived from an EMBL/GenBank/DDBJ whole genome shotgun (WGS) entry which is preliminary data.</text>
</comment>